<keyword evidence="2" id="KW-1185">Reference proteome</keyword>
<organism evidence="1 2">
    <name type="scientific">Brachionus plicatilis</name>
    <name type="common">Marine rotifer</name>
    <name type="synonym">Brachionus muelleri</name>
    <dbReference type="NCBI Taxonomy" id="10195"/>
    <lineage>
        <taxon>Eukaryota</taxon>
        <taxon>Metazoa</taxon>
        <taxon>Spiralia</taxon>
        <taxon>Gnathifera</taxon>
        <taxon>Rotifera</taxon>
        <taxon>Eurotatoria</taxon>
        <taxon>Monogononta</taxon>
        <taxon>Pseudotrocha</taxon>
        <taxon>Ploima</taxon>
        <taxon>Brachionidae</taxon>
        <taxon>Brachionus</taxon>
    </lineage>
</organism>
<reference evidence="1 2" key="1">
    <citation type="journal article" date="2018" name="Sci. Rep.">
        <title>Genomic signatures of local adaptation to the degree of environmental predictability in rotifers.</title>
        <authorList>
            <person name="Franch-Gras L."/>
            <person name="Hahn C."/>
            <person name="Garcia-Roger E.M."/>
            <person name="Carmona M.J."/>
            <person name="Serra M."/>
            <person name="Gomez A."/>
        </authorList>
    </citation>
    <scope>NUCLEOTIDE SEQUENCE [LARGE SCALE GENOMIC DNA]</scope>
    <source>
        <strain evidence="1">HYR1</strain>
    </source>
</reference>
<gene>
    <name evidence="1" type="ORF">BpHYR1_040057</name>
</gene>
<proteinExistence type="predicted"/>
<dbReference type="EMBL" id="REGN01002451">
    <property type="protein sequence ID" value="RNA28001.1"/>
    <property type="molecule type" value="Genomic_DNA"/>
</dbReference>
<protein>
    <submittedName>
        <fullName evidence="1">Uncharacterized protein</fullName>
    </submittedName>
</protein>
<dbReference type="AlphaFoldDB" id="A0A3M7RWR2"/>
<evidence type="ECO:0000313" key="2">
    <source>
        <dbReference type="Proteomes" id="UP000276133"/>
    </source>
</evidence>
<sequence>MPKELDLTFRFKELNFSIVISSLLAQPGQFKNKKQIKENNSMDFIDTFAALNKNNLLLVVKHRPHCVRP</sequence>
<comment type="caution">
    <text evidence="1">The sequence shown here is derived from an EMBL/GenBank/DDBJ whole genome shotgun (WGS) entry which is preliminary data.</text>
</comment>
<dbReference type="Proteomes" id="UP000276133">
    <property type="component" value="Unassembled WGS sequence"/>
</dbReference>
<evidence type="ECO:0000313" key="1">
    <source>
        <dbReference type="EMBL" id="RNA28001.1"/>
    </source>
</evidence>
<name>A0A3M7RWR2_BRAPC</name>
<accession>A0A3M7RWR2</accession>